<evidence type="ECO:0000256" key="1">
    <source>
        <dbReference type="ARBA" id="ARBA00004245"/>
    </source>
</evidence>
<dbReference type="PROSITE" id="PS50067">
    <property type="entry name" value="KINESIN_MOTOR_2"/>
    <property type="match status" value="1"/>
</dbReference>
<sequence>MVDAAECGVRVMCRFRPLNEAEITRGDKYIPKFKDDDTVVITGKPYVFDRVLPPNTSQEQVYDQCAKQIVKDVLGGYNGTIFAYGQTSSGKTHTMEGKLHDPQLMGIIPRIAHDIFDHIYSMDENLEFHIKVSYFEIYLDKIRDLLDVSKTNLAVHEDKNRVPYVKGCTERFVSSPEEVMDVIDEGKANRHVAVTNMNEHSSRSHSIFLINIKQENIETEKKLSGKLYLVDLAGSEKVSKTGAEGAVLDEAKNINKSLSALGNVISALAEGTKTHVPYRDSKMTRILQDSLGGNCRTTIIICCSPSIYNEAETKSTLMFGQRAKTIKNTVSVNLELTAEEWKKKYEKEKDKNKSLKNIIQRLEAELNRWRNGENVPEDEQLSSKDHKSVEAYDNTPVIDNLVPAAGGVSVSEVERSKYEEDISNLYKLLDNKDDEINLHSQLTEQLKEQMMDQDELLASTRRDYEKIQEELCRLQTENELAKEEVKEVLQALEELAVNYDQKSQEVEERDRANLQLTEDLQHKTALLLAVQRELNQLQELNGLQRKRAAEVLNLLLRDLSDISAIIGISDVKITASSEMKGNGSAVEEEFTVARLYISKMKSEVKSLVNRSKQLESAQADSHRKIQANEKELASCQLLISQHQAKIKSLTDYMQNMEQKKRQLEESQDALTEELVKLQAQEKRHEVLGEEKEKEDVSRLDGGEDIKKTLEEQLESHREAHQKQLSRLRDEIEDKQRMLDELTDLNQGLLLEQERLIADYEKLKAEEQEKDAKLHKLMLLNEQREQAREDLKGLEETVAKELQTLHNLRKLFVQDLTTRVKKSAELDCEEGLGHVAQKQKISFLENNLEQLTKVHKQLVRDNADLRCELPKLEKRLRATAERVKALENALKEAKENAMRDRKRYQQEVDRIKEAVRAKNMARRGYSAQIAKPIRPGHHPLSSPIGNAIRAGSIYAHNN</sequence>
<evidence type="ECO:0000256" key="6">
    <source>
        <dbReference type="ARBA" id="ARBA00023054"/>
    </source>
</evidence>
<keyword evidence="6 11" id="KW-0175">Coiled coil</keyword>
<dbReference type="GO" id="GO:0008017">
    <property type="term" value="F:microtubule binding"/>
    <property type="evidence" value="ECO:0007669"/>
    <property type="project" value="InterPro"/>
</dbReference>
<dbReference type="GO" id="GO:0005874">
    <property type="term" value="C:microtubule"/>
    <property type="evidence" value="ECO:0007669"/>
    <property type="project" value="UniProtKB-KW"/>
</dbReference>
<evidence type="ECO:0000256" key="11">
    <source>
        <dbReference type="SAM" id="Coils"/>
    </source>
</evidence>
<dbReference type="FunFam" id="3.40.850.10:FF:000009">
    <property type="entry name" value="Kinesin-like protein"/>
    <property type="match status" value="1"/>
</dbReference>
<feature type="binding site" evidence="9">
    <location>
        <begin position="85"/>
        <end position="92"/>
    </location>
    <ligand>
        <name>ATP</name>
        <dbReference type="ChEBI" id="CHEBI:30616"/>
    </ligand>
</feature>
<dbReference type="AlphaFoldDB" id="A0AA88NEP5"/>
<evidence type="ECO:0000256" key="10">
    <source>
        <dbReference type="RuleBase" id="RU000394"/>
    </source>
</evidence>
<keyword evidence="2" id="KW-0963">Cytoplasm</keyword>
<evidence type="ECO:0000256" key="4">
    <source>
        <dbReference type="ARBA" id="ARBA00022741"/>
    </source>
</evidence>
<evidence type="ECO:0000313" key="13">
    <source>
        <dbReference type="EMBL" id="KAK2857102.1"/>
    </source>
</evidence>
<evidence type="ECO:0000256" key="7">
    <source>
        <dbReference type="ARBA" id="ARBA00023175"/>
    </source>
</evidence>
<dbReference type="InterPro" id="IPR059182">
    <property type="entry name" value="Khc_C"/>
</dbReference>
<dbReference type="InterPro" id="IPR027640">
    <property type="entry name" value="Kinesin-like_fam"/>
</dbReference>
<comment type="subcellular location">
    <subcellularLocation>
        <location evidence="1">Cytoplasm</location>
        <location evidence="1">Cytoskeleton</location>
    </subcellularLocation>
</comment>
<keyword evidence="7 9" id="KW-0505">Motor protein</keyword>
<dbReference type="InterPro" id="IPR001752">
    <property type="entry name" value="Kinesin_motor_dom"/>
</dbReference>
<gene>
    <name evidence="13" type="ORF">Q5P01_005837</name>
</gene>
<comment type="caution">
    <text evidence="13">The sequence shown here is derived from an EMBL/GenBank/DDBJ whole genome shotgun (WGS) entry which is preliminary data.</text>
</comment>
<protein>
    <recommendedName>
        <fullName evidence="10">Kinesin-like protein</fullName>
    </recommendedName>
</protein>
<keyword evidence="5 9" id="KW-0067">ATP-binding</keyword>
<feature type="domain" description="Kinesin motor" evidence="12">
    <location>
        <begin position="8"/>
        <end position="326"/>
    </location>
</feature>
<keyword evidence="14" id="KW-1185">Reference proteome</keyword>
<dbReference type="SUPFAM" id="SSF52540">
    <property type="entry name" value="P-loop containing nucleoside triphosphate hydrolases"/>
    <property type="match status" value="1"/>
</dbReference>
<comment type="similarity">
    <text evidence="9 10">Belongs to the TRAFAC class myosin-kinesin ATPase superfamily. Kinesin family.</text>
</comment>
<evidence type="ECO:0000259" key="12">
    <source>
        <dbReference type="PROSITE" id="PS50067"/>
    </source>
</evidence>
<evidence type="ECO:0000256" key="9">
    <source>
        <dbReference type="PROSITE-ProRule" id="PRU00283"/>
    </source>
</evidence>
<feature type="coiled-coil region" evidence="11">
    <location>
        <begin position="331"/>
        <end position="372"/>
    </location>
</feature>
<dbReference type="InterPro" id="IPR027417">
    <property type="entry name" value="P-loop_NTPase"/>
</dbReference>
<organism evidence="13 14">
    <name type="scientific">Channa striata</name>
    <name type="common">Snakehead murrel</name>
    <name type="synonym">Ophicephalus striatus</name>
    <dbReference type="NCBI Taxonomy" id="64152"/>
    <lineage>
        <taxon>Eukaryota</taxon>
        <taxon>Metazoa</taxon>
        <taxon>Chordata</taxon>
        <taxon>Craniata</taxon>
        <taxon>Vertebrata</taxon>
        <taxon>Euteleostomi</taxon>
        <taxon>Actinopterygii</taxon>
        <taxon>Neopterygii</taxon>
        <taxon>Teleostei</taxon>
        <taxon>Neoteleostei</taxon>
        <taxon>Acanthomorphata</taxon>
        <taxon>Anabantaria</taxon>
        <taxon>Anabantiformes</taxon>
        <taxon>Channoidei</taxon>
        <taxon>Channidae</taxon>
        <taxon>Channa</taxon>
    </lineage>
</organism>
<dbReference type="PRINTS" id="PR00380">
    <property type="entry name" value="KINESINHEAVY"/>
</dbReference>
<dbReference type="SMART" id="SM00129">
    <property type="entry name" value="KISc"/>
    <property type="match status" value="1"/>
</dbReference>
<evidence type="ECO:0000256" key="3">
    <source>
        <dbReference type="ARBA" id="ARBA00022701"/>
    </source>
</evidence>
<keyword evidence="8" id="KW-0206">Cytoskeleton</keyword>
<dbReference type="EMBL" id="JAUPFM010000003">
    <property type="protein sequence ID" value="KAK2857102.1"/>
    <property type="molecule type" value="Genomic_DNA"/>
</dbReference>
<dbReference type="InterPro" id="IPR036961">
    <property type="entry name" value="Kinesin_motor_dom_sf"/>
</dbReference>
<accession>A0AA88NEP5</accession>
<reference evidence="13" key="1">
    <citation type="submission" date="2023-07" db="EMBL/GenBank/DDBJ databases">
        <title>Chromosome-level Genome Assembly of Striped Snakehead (Channa striata).</title>
        <authorList>
            <person name="Liu H."/>
        </authorList>
    </citation>
    <scope>NUCLEOTIDE SEQUENCE</scope>
    <source>
        <strain evidence="13">Gz</strain>
        <tissue evidence="13">Muscle</tissue>
    </source>
</reference>
<dbReference type="GO" id="GO:0003777">
    <property type="term" value="F:microtubule motor activity"/>
    <property type="evidence" value="ECO:0007669"/>
    <property type="project" value="InterPro"/>
</dbReference>
<dbReference type="GO" id="GO:0005524">
    <property type="term" value="F:ATP binding"/>
    <property type="evidence" value="ECO:0007669"/>
    <property type="project" value="UniProtKB-UniRule"/>
</dbReference>
<keyword evidence="3 10" id="KW-0493">Microtubule</keyword>
<proteinExistence type="inferred from homology"/>
<dbReference type="PANTHER" id="PTHR47968">
    <property type="entry name" value="CENTROMERE PROTEIN E"/>
    <property type="match status" value="1"/>
</dbReference>
<dbReference type="CDD" id="cd23649">
    <property type="entry name" value="Khc_CBD_cc"/>
    <property type="match status" value="1"/>
</dbReference>
<dbReference type="Gene3D" id="6.10.250.1590">
    <property type="match status" value="1"/>
</dbReference>
<name>A0AA88NEP5_CHASR</name>
<dbReference type="Pfam" id="PF00225">
    <property type="entry name" value="Kinesin"/>
    <property type="match status" value="1"/>
</dbReference>
<evidence type="ECO:0000256" key="8">
    <source>
        <dbReference type="ARBA" id="ARBA00023212"/>
    </source>
</evidence>
<keyword evidence="4 9" id="KW-0547">Nucleotide-binding</keyword>
<dbReference type="Gene3D" id="3.40.850.10">
    <property type="entry name" value="Kinesin motor domain"/>
    <property type="match status" value="1"/>
</dbReference>
<feature type="coiled-coil region" evidence="11">
    <location>
        <begin position="415"/>
        <end position="540"/>
    </location>
</feature>
<dbReference type="InterPro" id="IPR019821">
    <property type="entry name" value="Kinesin_motor_CS"/>
</dbReference>
<dbReference type="Proteomes" id="UP001187415">
    <property type="component" value="Unassembled WGS sequence"/>
</dbReference>
<feature type="coiled-coil region" evidence="11">
    <location>
        <begin position="597"/>
        <end position="920"/>
    </location>
</feature>
<dbReference type="PROSITE" id="PS00411">
    <property type="entry name" value="KINESIN_MOTOR_1"/>
    <property type="match status" value="1"/>
</dbReference>
<evidence type="ECO:0000313" key="14">
    <source>
        <dbReference type="Proteomes" id="UP001187415"/>
    </source>
</evidence>
<dbReference type="GO" id="GO:0007018">
    <property type="term" value="P:microtubule-based movement"/>
    <property type="evidence" value="ECO:0007669"/>
    <property type="project" value="InterPro"/>
</dbReference>
<evidence type="ECO:0000256" key="2">
    <source>
        <dbReference type="ARBA" id="ARBA00022490"/>
    </source>
</evidence>
<evidence type="ECO:0000256" key="5">
    <source>
        <dbReference type="ARBA" id="ARBA00022840"/>
    </source>
</evidence>
<dbReference type="PANTHER" id="PTHR47968:SF70">
    <property type="entry name" value="KINESIN HEAVY CHAIN ISOFORM 5C"/>
    <property type="match status" value="1"/>
</dbReference>
<dbReference type="CDD" id="cd01369">
    <property type="entry name" value="KISc_KHC_KIF5"/>
    <property type="match status" value="1"/>
</dbReference>